<feature type="region of interest" description="Disordered" evidence="8">
    <location>
        <begin position="444"/>
        <end position="463"/>
    </location>
</feature>
<evidence type="ECO:0000256" key="3">
    <source>
        <dbReference type="ARBA" id="ARBA00006958"/>
    </source>
</evidence>
<dbReference type="InterPro" id="IPR045864">
    <property type="entry name" value="aa-tRNA-synth_II/BPL/LPL"/>
</dbReference>
<feature type="compositionally biased region" description="Polar residues" evidence="8">
    <location>
        <begin position="342"/>
        <end position="402"/>
    </location>
</feature>
<dbReference type="GO" id="GO:0005634">
    <property type="term" value="C:nucleus"/>
    <property type="evidence" value="ECO:0007669"/>
    <property type="project" value="UniProtKB-SubCell"/>
</dbReference>
<evidence type="ECO:0000256" key="4">
    <source>
        <dbReference type="ARBA" id="ARBA00022722"/>
    </source>
</evidence>
<organism evidence="12 13">
    <name type="scientific">Raphanus sativus</name>
    <name type="common">Radish</name>
    <name type="synonym">Raphanus raphanistrum var. sativus</name>
    <dbReference type="NCBI Taxonomy" id="3726"/>
    <lineage>
        <taxon>Eukaryota</taxon>
        <taxon>Viridiplantae</taxon>
        <taxon>Streptophyta</taxon>
        <taxon>Embryophyta</taxon>
        <taxon>Tracheophyta</taxon>
        <taxon>Spermatophyta</taxon>
        <taxon>Magnoliopsida</taxon>
        <taxon>eudicotyledons</taxon>
        <taxon>Gunneridae</taxon>
        <taxon>Pentapetalae</taxon>
        <taxon>rosids</taxon>
        <taxon>malvids</taxon>
        <taxon>Brassicales</taxon>
        <taxon>Brassicaceae</taxon>
        <taxon>Brassiceae</taxon>
        <taxon>Raphanus</taxon>
    </lineage>
</organism>
<dbReference type="GO" id="GO:0046872">
    <property type="term" value="F:metal ion binding"/>
    <property type="evidence" value="ECO:0007669"/>
    <property type="project" value="UniProtKB-KW"/>
</dbReference>
<evidence type="ECO:0000256" key="5">
    <source>
        <dbReference type="ARBA" id="ARBA00022723"/>
    </source>
</evidence>
<dbReference type="AlphaFoldDB" id="A0A6J0MQ20"/>
<keyword evidence="4" id="KW-0540">Nuclease</keyword>
<dbReference type="Proteomes" id="UP000504610">
    <property type="component" value="Chromosome 3"/>
</dbReference>
<keyword evidence="12" id="KW-1185">Reference proteome</keyword>
<keyword evidence="7" id="KW-0539">Nucleus</keyword>
<dbReference type="Pfam" id="PF26138">
    <property type="entry name" value="DUF8040"/>
    <property type="match status" value="1"/>
</dbReference>
<evidence type="ECO:0000256" key="6">
    <source>
        <dbReference type="ARBA" id="ARBA00022801"/>
    </source>
</evidence>
<dbReference type="GeneID" id="108845545"/>
<proteinExistence type="inferred from homology"/>
<feature type="compositionally biased region" description="Polar residues" evidence="8">
    <location>
        <begin position="275"/>
        <end position="301"/>
    </location>
</feature>
<evidence type="ECO:0000313" key="12">
    <source>
        <dbReference type="Proteomes" id="UP000504610"/>
    </source>
</evidence>
<comment type="similarity">
    <text evidence="3">Belongs to the HARBI1 family.</text>
</comment>
<dbReference type="GO" id="GO:0016787">
    <property type="term" value="F:hydrolase activity"/>
    <property type="evidence" value="ECO:0007669"/>
    <property type="project" value="UniProtKB-KW"/>
</dbReference>
<evidence type="ECO:0000313" key="13">
    <source>
        <dbReference type="RefSeq" id="XP_018474239.2"/>
    </source>
</evidence>
<dbReference type="Pfam" id="PF13359">
    <property type="entry name" value="DDE_Tnp_4"/>
    <property type="match status" value="1"/>
</dbReference>
<keyword evidence="6" id="KW-0378">Hydrolase</keyword>
<dbReference type="RefSeq" id="XP_018474239.2">
    <property type="nucleotide sequence ID" value="XM_018618737.2"/>
</dbReference>
<feature type="compositionally biased region" description="Low complexity" evidence="8">
    <location>
        <begin position="128"/>
        <end position="146"/>
    </location>
</feature>
<dbReference type="OrthoDB" id="1061226at2759"/>
<keyword evidence="5" id="KW-0479">Metal-binding</keyword>
<dbReference type="PANTHER" id="PTHR22930:SF281">
    <property type="entry name" value="NUCLEASE"/>
    <property type="match status" value="1"/>
</dbReference>
<feature type="domain" description="Myb/SANT-like" evidence="9">
    <location>
        <begin position="17"/>
        <end position="75"/>
    </location>
</feature>
<reference evidence="12" key="1">
    <citation type="journal article" date="2019" name="Database">
        <title>The radish genome database (RadishGD): an integrated information resource for radish genomics.</title>
        <authorList>
            <person name="Yu H.J."/>
            <person name="Baek S."/>
            <person name="Lee Y.J."/>
            <person name="Cho A."/>
            <person name="Mun J.H."/>
        </authorList>
    </citation>
    <scope>NUCLEOTIDE SEQUENCE [LARGE SCALE GENOMIC DNA]</scope>
    <source>
        <strain evidence="12">cv. WK10039</strain>
    </source>
</reference>
<evidence type="ECO:0000259" key="9">
    <source>
        <dbReference type="Pfam" id="PF12776"/>
    </source>
</evidence>
<evidence type="ECO:0000256" key="1">
    <source>
        <dbReference type="ARBA" id="ARBA00001968"/>
    </source>
</evidence>
<evidence type="ECO:0000259" key="10">
    <source>
        <dbReference type="Pfam" id="PF13359"/>
    </source>
</evidence>
<dbReference type="InterPro" id="IPR058353">
    <property type="entry name" value="DUF8040"/>
</dbReference>
<dbReference type="KEGG" id="rsz:108845545"/>
<comment type="subcellular location">
    <subcellularLocation>
        <location evidence="2">Nucleus</location>
    </subcellularLocation>
</comment>
<gene>
    <name evidence="13" type="primary">LOC108845545</name>
</gene>
<name>A0A6J0MQ20_RAPSA</name>
<sequence>MSDYRFKDPTPAGKEFLVDKFNQKFNINVTYRFFKEKLDQLKRKYKKYKHLMKNTTGISVDPTTSVISASDSWWRDRESQYSLHQRREELLNDGQNNDEDHLYSETYDGDTQHTHVPETQENEEIPTSRVQQRSGLRRGSSSQRGVENSRVATRSGSQGSRRKQSFETTLTDTMAGFREFQRQSLQQLRPNYFDEGDYNEFDTAVKIFESMELPNDTTFYWACIHAFIEERFWRKYFIDRAERPVEDKLKFLQALTGYTRDSEYVGKQLESGQKFGSPTCGQWNSGFNQWGTPPNQPQWGTPPTAPQWGTLPNAPQWNSPSNAQQWAAPPNVPQWGTPPNAPQWTSSPNAPQWGPQNVPQWGPPHNSQQWGPSSSIQQWGSTSDVPQWGSSPATQQWGSSQDAQQYIPPRNVQHGFSLETEVQTTTHEKEVHVSENVVRGVSPEFGLGNNASTSKTSRPRRRGGLFNILGSGRGLNLNETHESDSAYRICQLRSQSSHSLTHDERIELWNLENEQFEELIIQPSLSYYSRYFERGAVQTGSGVGWRNVWGRLQEDDAACRQLLRMSLDVFRSLCDILQSKYGLHPTMNVSIEESVAMFLQICGHNEVQRDVGIWFGRTQETVNRKFFEVLTATELLACDYVKTPTRQELLRIPESLQTDRRYWPYFSGFVGAMDGVHVCVKVKPELQGMYWNRHDWTSFNIMAICDLNMLFTYVWNGAPGSCHDTAVLTMAENSDSEFPLPPVDKYYVVDSGYPNKQGFLAPYRSSRNRDIRYHMSHFNNGPPPKNKQELFNRCHASLRSVIERTFGVWKKKWRILSDFPRYNIAVQKRVVTATMGLHNFIRITNYFDEDFAEVMRDTNFSDENFEGDLRDLETTNMAEGNHMMNIRDNIANMLWANH</sequence>
<evidence type="ECO:0000256" key="2">
    <source>
        <dbReference type="ARBA" id="ARBA00004123"/>
    </source>
</evidence>
<dbReference type="SUPFAM" id="SSF55681">
    <property type="entry name" value="Class II aaRS and biotin synthetases"/>
    <property type="match status" value="1"/>
</dbReference>
<feature type="compositionally biased region" description="Polar residues" evidence="8">
    <location>
        <begin position="313"/>
        <end position="325"/>
    </location>
</feature>
<dbReference type="InterPro" id="IPR045249">
    <property type="entry name" value="HARBI1-like"/>
</dbReference>
<dbReference type="GO" id="GO:0004518">
    <property type="term" value="F:nuclease activity"/>
    <property type="evidence" value="ECO:0007669"/>
    <property type="project" value="UniProtKB-KW"/>
</dbReference>
<comment type="cofactor">
    <cofactor evidence="1">
        <name>a divalent metal cation</name>
        <dbReference type="ChEBI" id="CHEBI:60240"/>
    </cofactor>
</comment>
<feature type="domain" description="DDE Tnp4" evidence="10">
    <location>
        <begin position="673"/>
        <end position="839"/>
    </location>
</feature>
<dbReference type="PANTHER" id="PTHR22930">
    <property type="match status" value="1"/>
</dbReference>
<accession>A0A6J0MQ20</accession>
<protein>
    <submittedName>
        <fullName evidence="13">Uncharacterized protein LOC108845545</fullName>
    </submittedName>
</protein>
<dbReference type="InterPro" id="IPR027806">
    <property type="entry name" value="HARBI1_dom"/>
</dbReference>
<dbReference type="Pfam" id="PF12776">
    <property type="entry name" value="Myb_DNA-bind_3"/>
    <property type="match status" value="1"/>
</dbReference>
<feature type="region of interest" description="Disordered" evidence="8">
    <location>
        <begin position="91"/>
        <end position="168"/>
    </location>
</feature>
<feature type="region of interest" description="Disordered" evidence="8">
    <location>
        <begin position="275"/>
        <end position="402"/>
    </location>
</feature>
<evidence type="ECO:0000259" key="11">
    <source>
        <dbReference type="Pfam" id="PF26138"/>
    </source>
</evidence>
<evidence type="ECO:0000256" key="8">
    <source>
        <dbReference type="SAM" id="MobiDB-lite"/>
    </source>
</evidence>
<evidence type="ECO:0000256" key="7">
    <source>
        <dbReference type="ARBA" id="ARBA00023242"/>
    </source>
</evidence>
<reference evidence="13" key="2">
    <citation type="submission" date="2025-08" db="UniProtKB">
        <authorList>
            <consortium name="RefSeq"/>
        </authorList>
    </citation>
    <scope>IDENTIFICATION</scope>
    <source>
        <tissue evidence="13">Leaf</tissue>
    </source>
</reference>
<dbReference type="InterPro" id="IPR024752">
    <property type="entry name" value="Myb/SANT-like_dom"/>
</dbReference>
<feature type="domain" description="DUF8040" evidence="11">
    <location>
        <begin position="552"/>
        <end position="632"/>
    </location>
</feature>